<evidence type="ECO:0000313" key="3">
    <source>
        <dbReference type="Proteomes" id="UP000326924"/>
    </source>
</evidence>
<protein>
    <submittedName>
        <fullName evidence="2">Uncharacterized protein</fullName>
    </submittedName>
</protein>
<feature type="compositionally biased region" description="Pro residues" evidence="1">
    <location>
        <begin position="135"/>
        <end position="147"/>
    </location>
</feature>
<gene>
    <name evidence="2" type="ORF">FN846DRAFT_138558</name>
</gene>
<feature type="compositionally biased region" description="Low complexity" evidence="1">
    <location>
        <begin position="265"/>
        <end position="291"/>
    </location>
</feature>
<evidence type="ECO:0000256" key="1">
    <source>
        <dbReference type="SAM" id="MobiDB-lite"/>
    </source>
</evidence>
<dbReference type="InParanoid" id="A0A5J5ERZ0"/>
<name>A0A5J5ERZ0_9PEZI</name>
<dbReference type="Proteomes" id="UP000326924">
    <property type="component" value="Unassembled WGS sequence"/>
</dbReference>
<feature type="region of interest" description="Disordered" evidence="1">
    <location>
        <begin position="1"/>
        <end position="313"/>
    </location>
</feature>
<proteinExistence type="predicted"/>
<dbReference type="EMBL" id="VXIS01000151">
    <property type="protein sequence ID" value="KAA8900654.1"/>
    <property type="molecule type" value="Genomic_DNA"/>
</dbReference>
<feature type="compositionally biased region" description="Polar residues" evidence="1">
    <location>
        <begin position="67"/>
        <end position="82"/>
    </location>
</feature>
<comment type="caution">
    <text evidence="2">The sequence shown here is derived from an EMBL/GenBank/DDBJ whole genome shotgun (WGS) entry which is preliminary data.</text>
</comment>
<accession>A0A5J5ERZ0</accession>
<keyword evidence="3" id="KW-1185">Reference proteome</keyword>
<evidence type="ECO:0000313" key="2">
    <source>
        <dbReference type="EMBL" id="KAA8900654.1"/>
    </source>
</evidence>
<organism evidence="2 3">
    <name type="scientific">Sphaerosporella brunnea</name>
    <dbReference type="NCBI Taxonomy" id="1250544"/>
    <lineage>
        <taxon>Eukaryota</taxon>
        <taxon>Fungi</taxon>
        <taxon>Dikarya</taxon>
        <taxon>Ascomycota</taxon>
        <taxon>Pezizomycotina</taxon>
        <taxon>Pezizomycetes</taxon>
        <taxon>Pezizales</taxon>
        <taxon>Pyronemataceae</taxon>
        <taxon>Sphaerosporella</taxon>
    </lineage>
</organism>
<reference evidence="2 3" key="1">
    <citation type="submission" date="2019-09" db="EMBL/GenBank/DDBJ databases">
        <title>Draft genome of the ectomycorrhizal ascomycete Sphaerosporella brunnea.</title>
        <authorList>
            <consortium name="DOE Joint Genome Institute"/>
            <person name="Benucci G.M."/>
            <person name="Marozzi G."/>
            <person name="Antonielli L."/>
            <person name="Sanchez S."/>
            <person name="Marco P."/>
            <person name="Wang X."/>
            <person name="Falini L.B."/>
            <person name="Barry K."/>
            <person name="Haridas S."/>
            <person name="Lipzen A."/>
            <person name="Labutti K."/>
            <person name="Grigoriev I.V."/>
            <person name="Murat C."/>
            <person name="Martin F."/>
            <person name="Albertini E."/>
            <person name="Donnini D."/>
            <person name="Bonito G."/>
        </authorList>
    </citation>
    <scope>NUCLEOTIDE SEQUENCE [LARGE SCALE GENOMIC DNA]</scope>
    <source>
        <strain evidence="2 3">Sb_GMNB300</strain>
    </source>
</reference>
<dbReference type="AlphaFoldDB" id="A0A5J5ERZ0"/>
<sequence>MQSTNFVAGETSGVKRDEIATPTAAPVGITITEATPLKPEEQTPIANRKKAKADHSQLLQALRPRTSRTASPAESEISTADATTPLEDNGEKPVPKARKTYKGRREVSPAPLSPPGASSDDGRGRRGLRPRSATPLPPVPLPPVPPKTPRRGAKRKTPTEDEDDEEKPAPKAQKTPGGRRGKKAPSVPEPVAPKTPRRGAKRKTPTEDEDDEEKPAPKAQKTPGGRRGKKAPSVPEPVAPKTPRRGAKRKTPTEDEDDEEKPAPKKTTAAKGKRGGNASSVSDAASTRSSATPGPEPTKRLTRGAARRGEGHI</sequence>